<evidence type="ECO:0000256" key="2">
    <source>
        <dbReference type="ARBA" id="ARBA00022692"/>
    </source>
</evidence>
<feature type="transmembrane region" description="Helical" evidence="7">
    <location>
        <begin position="337"/>
        <end position="358"/>
    </location>
</feature>
<dbReference type="OrthoDB" id="5966927at2759"/>
<evidence type="ECO:0000313" key="9">
    <source>
        <dbReference type="EMBL" id="TNY17159.1"/>
    </source>
</evidence>
<sequence length="584" mass="63049">MLRRSVEPECCRHDLPAQAARPVLVLQHSAAPPLAKGKGRAVDPPPGVNGPLAVGHKDEFWCGECGQITKRDQNGDVVSDDAAWFDPRLNDDSFAKRASPSRHRLPPSFPTAATTPFCRQCLANQSLQLHLLASYPSDSDLDSDSDPGAAFPPLESYRESLDARYPLVCASCAPAVEGTIRERDYRVKAQALGWRLRESQLAREREERTSEERRRREGRRWVVEGWAWRARGAAWGVTGLGTVGACCCHVLEPSLASSPFQHVDPRVRHALVPLALLSLLWSFWDSTWSRLRIERARGRTPTVQGRGLYLAIQMLAYLVRLAAAFVFQFRLASASRASHWVLATLLATLFSLASALYLPRLKPPVPIRLTSHRASPLPGTSTPTTSSFPGPSTAADPLEPLAHLSLSRPGSLIAPSPPASPFERSSGAGESPASSRAGTPRGVRERKTSGRARLPSLALPLRSWRGGGSGGDSPAAPGQGAPQAMDVDASPGDGAADTSMDWAPTPPPPTRTTRQQHITFARQRFVPPDTRKPTGLEGMFERVVAVRGGEDGAGEGEAKGPDPMQGVEMAKPGGAGWWKGWLGR</sequence>
<organism evidence="9 10">
    <name type="scientific">Rhodotorula diobovata</name>
    <dbReference type="NCBI Taxonomy" id="5288"/>
    <lineage>
        <taxon>Eukaryota</taxon>
        <taxon>Fungi</taxon>
        <taxon>Dikarya</taxon>
        <taxon>Basidiomycota</taxon>
        <taxon>Pucciniomycotina</taxon>
        <taxon>Microbotryomycetes</taxon>
        <taxon>Sporidiobolales</taxon>
        <taxon>Sporidiobolaceae</taxon>
        <taxon>Rhodotorula</taxon>
    </lineage>
</organism>
<feature type="domain" description="Ima1 N-terminal" evidence="8">
    <location>
        <begin position="56"/>
        <end position="176"/>
    </location>
</feature>
<dbReference type="PANTHER" id="PTHR28538">
    <property type="entry name" value="INTEGRAL INNER NUCLEAR MEMBRANE PROTEIN IMA1"/>
    <property type="match status" value="1"/>
</dbReference>
<dbReference type="GO" id="GO:0005637">
    <property type="term" value="C:nuclear inner membrane"/>
    <property type="evidence" value="ECO:0007669"/>
    <property type="project" value="UniProtKB-SubCell"/>
</dbReference>
<evidence type="ECO:0000256" key="7">
    <source>
        <dbReference type="SAM" id="Phobius"/>
    </source>
</evidence>
<dbReference type="Proteomes" id="UP000311382">
    <property type="component" value="Unassembled WGS sequence"/>
</dbReference>
<feature type="region of interest" description="Disordered" evidence="6">
    <location>
        <begin position="548"/>
        <end position="575"/>
    </location>
</feature>
<keyword evidence="3 7" id="KW-1133">Transmembrane helix</keyword>
<evidence type="ECO:0000256" key="3">
    <source>
        <dbReference type="ARBA" id="ARBA00022989"/>
    </source>
</evidence>
<dbReference type="EMBL" id="SOZI01000236">
    <property type="protein sequence ID" value="TNY17159.1"/>
    <property type="molecule type" value="Genomic_DNA"/>
</dbReference>
<feature type="compositionally biased region" description="Low complexity" evidence="6">
    <location>
        <begin position="472"/>
        <end position="484"/>
    </location>
</feature>
<dbReference type="GO" id="GO:0044732">
    <property type="term" value="C:mitotic spindle pole body"/>
    <property type="evidence" value="ECO:0007669"/>
    <property type="project" value="TreeGrafter"/>
</dbReference>
<evidence type="ECO:0000259" key="8">
    <source>
        <dbReference type="Pfam" id="PF09779"/>
    </source>
</evidence>
<dbReference type="GO" id="GO:0071765">
    <property type="term" value="P:nuclear inner membrane organization"/>
    <property type="evidence" value="ECO:0007669"/>
    <property type="project" value="InterPro"/>
</dbReference>
<comment type="subcellular location">
    <subcellularLocation>
        <location evidence="1">Nucleus inner membrane</location>
        <topology evidence="1">Multi-pass membrane protein</topology>
    </subcellularLocation>
</comment>
<keyword evidence="5" id="KW-0539">Nucleus</keyword>
<evidence type="ECO:0000313" key="10">
    <source>
        <dbReference type="Proteomes" id="UP000311382"/>
    </source>
</evidence>
<keyword evidence="10" id="KW-1185">Reference proteome</keyword>
<dbReference type="GO" id="GO:0034992">
    <property type="term" value="C:microtubule organizing center attachment site"/>
    <property type="evidence" value="ECO:0007669"/>
    <property type="project" value="TreeGrafter"/>
</dbReference>
<name>A0A5C5FLG2_9BASI</name>
<accession>A0A5C5FLG2</accession>
<dbReference type="Pfam" id="PF09779">
    <property type="entry name" value="Ima1_N"/>
    <property type="match status" value="1"/>
</dbReference>
<keyword evidence="2 7" id="KW-0812">Transmembrane</keyword>
<feature type="transmembrane region" description="Helical" evidence="7">
    <location>
        <begin position="270"/>
        <end position="288"/>
    </location>
</feature>
<protein>
    <recommendedName>
        <fullName evidence="8">Ima1 N-terminal domain-containing protein</fullName>
    </recommendedName>
</protein>
<evidence type="ECO:0000256" key="5">
    <source>
        <dbReference type="ARBA" id="ARBA00023242"/>
    </source>
</evidence>
<dbReference type="STRING" id="5288.A0A5C5FLG2"/>
<feature type="transmembrane region" description="Helical" evidence="7">
    <location>
        <begin position="308"/>
        <end position="331"/>
    </location>
</feature>
<dbReference type="AlphaFoldDB" id="A0A5C5FLG2"/>
<dbReference type="GO" id="GO:0034506">
    <property type="term" value="C:chromosome, centromeric core domain"/>
    <property type="evidence" value="ECO:0007669"/>
    <property type="project" value="TreeGrafter"/>
</dbReference>
<proteinExistence type="predicted"/>
<dbReference type="InterPro" id="IPR018617">
    <property type="entry name" value="Ima1_N"/>
</dbReference>
<gene>
    <name evidence="9" type="ORF">DMC30DRAFT_422935</name>
</gene>
<dbReference type="PANTHER" id="PTHR28538:SF1">
    <property type="entry name" value="INTEGRAL INNER NUCLEAR MEMBRANE PROTEIN IMA1"/>
    <property type="match status" value="1"/>
</dbReference>
<keyword evidence="4 7" id="KW-0472">Membrane</keyword>
<evidence type="ECO:0000256" key="1">
    <source>
        <dbReference type="ARBA" id="ARBA00004473"/>
    </source>
</evidence>
<dbReference type="InterPro" id="IPR042321">
    <property type="entry name" value="Ima1"/>
</dbReference>
<feature type="compositionally biased region" description="Low complexity" evidence="6">
    <location>
        <begin position="451"/>
        <end position="464"/>
    </location>
</feature>
<evidence type="ECO:0000256" key="4">
    <source>
        <dbReference type="ARBA" id="ARBA00023136"/>
    </source>
</evidence>
<evidence type="ECO:0000256" key="6">
    <source>
        <dbReference type="SAM" id="MobiDB-lite"/>
    </source>
</evidence>
<feature type="compositionally biased region" description="Low complexity" evidence="6">
    <location>
        <begin position="375"/>
        <end position="393"/>
    </location>
</feature>
<comment type="caution">
    <text evidence="9">The sequence shown here is derived from an EMBL/GenBank/DDBJ whole genome shotgun (WGS) entry which is preliminary data.</text>
</comment>
<feature type="region of interest" description="Disordered" evidence="6">
    <location>
        <begin position="371"/>
        <end position="515"/>
    </location>
</feature>
<reference evidence="9 10" key="1">
    <citation type="submission" date="2019-03" db="EMBL/GenBank/DDBJ databases">
        <title>Rhodosporidium diobovatum UCD-FST 08-225 genome sequencing, assembly, and annotation.</title>
        <authorList>
            <person name="Fakankun I.U."/>
            <person name="Fristensky B."/>
            <person name="Levin D.B."/>
        </authorList>
    </citation>
    <scope>NUCLEOTIDE SEQUENCE [LARGE SCALE GENOMIC DNA]</scope>
    <source>
        <strain evidence="9 10">UCD-FST 08-225</strain>
    </source>
</reference>